<keyword evidence="4" id="KW-1278">Translocase</keyword>
<dbReference type="SUPFAM" id="SSF56784">
    <property type="entry name" value="HAD-like"/>
    <property type="match status" value="1"/>
</dbReference>
<evidence type="ECO:0000313" key="12">
    <source>
        <dbReference type="Proteomes" id="UP000295443"/>
    </source>
</evidence>
<dbReference type="RefSeq" id="WP_131445873.1">
    <property type="nucleotide sequence ID" value="NZ_SJZB01000026.1"/>
</dbReference>
<dbReference type="InterPro" id="IPR001757">
    <property type="entry name" value="P_typ_ATPase"/>
</dbReference>
<reference evidence="11 12" key="1">
    <citation type="submission" date="2019-03" db="EMBL/GenBank/DDBJ databases">
        <title>Genome sequence of Thiobacillaceae bacterium LSR1, a sulfur-oxidizing bacterium isolated from freshwater sediment.</title>
        <authorList>
            <person name="Li S."/>
        </authorList>
    </citation>
    <scope>NUCLEOTIDE SEQUENCE [LARGE SCALE GENOMIC DNA]</scope>
    <source>
        <strain evidence="11 12">LSR1</strain>
    </source>
</reference>
<dbReference type="SFLD" id="SFLDG00002">
    <property type="entry name" value="C1.7:_P-type_atpase_like"/>
    <property type="match status" value="1"/>
</dbReference>
<dbReference type="InterPro" id="IPR023214">
    <property type="entry name" value="HAD_sf"/>
</dbReference>
<comment type="subcellular location">
    <subcellularLocation>
        <location evidence="9">Cell membrane</location>
    </subcellularLocation>
    <subcellularLocation>
        <location evidence="1">Membrane</location>
    </subcellularLocation>
</comment>
<dbReference type="GO" id="GO:0016887">
    <property type="term" value="F:ATP hydrolysis activity"/>
    <property type="evidence" value="ECO:0007669"/>
    <property type="project" value="InterPro"/>
</dbReference>
<dbReference type="Pfam" id="PF00122">
    <property type="entry name" value="E1-E2_ATPase"/>
    <property type="match status" value="1"/>
</dbReference>
<comment type="catalytic activity">
    <reaction evidence="8">
        <text>Zn(2+)(in) + ATP + H2O = Zn(2+)(out) + ADP + phosphate + H(+)</text>
        <dbReference type="Rhea" id="RHEA:20621"/>
        <dbReference type="ChEBI" id="CHEBI:15377"/>
        <dbReference type="ChEBI" id="CHEBI:15378"/>
        <dbReference type="ChEBI" id="CHEBI:29105"/>
        <dbReference type="ChEBI" id="CHEBI:30616"/>
        <dbReference type="ChEBI" id="CHEBI:43474"/>
        <dbReference type="ChEBI" id="CHEBI:456216"/>
        <dbReference type="EC" id="7.2.2.12"/>
    </reaction>
</comment>
<dbReference type="Gene3D" id="2.70.150.10">
    <property type="entry name" value="Calcium-transporting ATPase, cytoplasmic transduction domain A"/>
    <property type="match status" value="1"/>
</dbReference>
<dbReference type="InterPro" id="IPR023299">
    <property type="entry name" value="ATPase_P-typ_cyto_dom_N"/>
</dbReference>
<evidence type="ECO:0000256" key="8">
    <source>
        <dbReference type="ARBA" id="ARBA00047308"/>
    </source>
</evidence>
<evidence type="ECO:0000256" key="5">
    <source>
        <dbReference type="ARBA" id="ARBA00022989"/>
    </source>
</evidence>
<dbReference type="InterPro" id="IPR027256">
    <property type="entry name" value="P-typ_ATPase_IB"/>
</dbReference>
<dbReference type="InterPro" id="IPR036412">
    <property type="entry name" value="HAD-like_sf"/>
</dbReference>
<dbReference type="GO" id="GO:0015086">
    <property type="term" value="F:cadmium ion transmembrane transporter activity"/>
    <property type="evidence" value="ECO:0007669"/>
    <property type="project" value="TreeGrafter"/>
</dbReference>
<dbReference type="InterPro" id="IPR044492">
    <property type="entry name" value="P_typ_ATPase_HD_dom"/>
</dbReference>
<protein>
    <recommendedName>
        <fullName evidence="7">P-type Zn(2+) transporter</fullName>
        <ecNumber evidence="7">7.2.2.12</ecNumber>
    </recommendedName>
</protein>
<evidence type="ECO:0000256" key="4">
    <source>
        <dbReference type="ARBA" id="ARBA00022967"/>
    </source>
</evidence>
<name>A0A4R1BEE2_9PROT</name>
<dbReference type="EMBL" id="SJZB01000026">
    <property type="protein sequence ID" value="TCJ15515.1"/>
    <property type="molecule type" value="Genomic_DNA"/>
</dbReference>
<evidence type="ECO:0000256" key="2">
    <source>
        <dbReference type="ARBA" id="ARBA00006024"/>
    </source>
</evidence>
<dbReference type="PANTHER" id="PTHR48085">
    <property type="entry name" value="CADMIUM/ZINC-TRANSPORTING ATPASE HMA2-RELATED"/>
    <property type="match status" value="1"/>
</dbReference>
<dbReference type="AlphaFoldDB" id="A0A4R1BEE2"/>
<keyword evidence="9" id="KW-0547">Nucleotide-binding</keyword>
<dbReference type="Gene3D" id="3.40.50.1000">
    <property type="entry name" value="HAD superfamily/HAD-like"/>
    <property type="match status" value="1"/>
</dbReference>
<dbReference type="InterPro" id="IPR059000">
    <property type="entry name" value="ATPase_P-type_domA"/>
</dbReference>
<dbReference type="InterPro" id="IPR008250">
    <property type="entry name" value="ATPase_P-typ_transduc_dom_A_sf"/>
</dbReference>
<comment type="similarity">
    <text evidence="2 9">Belongs to the cation transport ATPase (P-type) (TC 3.A.3) family. Type IB subfamily.</text>
</comment>
<dbReference type="PROSITE" id="PS00154">
    <property type="entry name" value="ATPASE_E1_E2"/>
    <property type="match status" value="1"/>
</dbReference>
<dbReference type="Pfam" id="PF00702">
    <property type="entry name" value="Hydrolase"/>
    <property type="match status" value="1"/>
</dbReference>
<evidence type="ECO:0000259" key="10">
    <source>
        <dbReference type="Pfam" id="PF00122"/>
    </source>
</evidence>
<organism evidence="11 12">
    <name type="scientific">Parasulfuritortus cantonensis</name>
    <dbReference type="NCBI Taxonomy" id="2528202"/>
    <lineage>
        <taxon>Bacteria</taxon>
        <taxon>Pseudomonadati</taxon>
        <taxon>Pseudomonadota</taxon>
        <taxon>Betaproteobacteria</taxon>
        <taxon>Nitrosomonadales</taxon>
        <taxon>Thiobacillaceae</taxon>
        <taxon>Parasulfuritortus</taxon>
    </lineage>
</organism>
<keyword evidence="9" id="KW-1003">Cell membrane</keyword>
<dbReference type="Gene3D" id="3.40.1110.10">
    <property type="entry name" value="Calcium-transporting ATPase, cytoplasmic domain N"/>
    <property type="match status" value="1"/>
</dbReference>
<gene>
    <name evidence="11" type="ORF">EZJ19_06690</name>
</gene>
<feature type="domain" description="P-type ATPase A" evidence="10">
    <location>
        <begin position="192"/>
        <end position="289"/>
    </location>
</feature>
<dbReference type="EC" id="7.2.2.12" evidence="7"/>
<comment type="caution">
    <text evidence="11">The sequence shown here is derived from an EMBL/GenBank/DDBJ whole genome shotgun (WGS) entry which is preliminary data.</text>
</comment>
<keyword evidence="5" id="KW-1133">Transmembrane helix</keyword>
<keyword evidence="6" id="KW-0472">Membrane</keyword>
<dbReference type="PRINTS" id="PR00119">
    <property type="entry name" value="CATATPASE"/>
</dbReference>
<dbReference type="GO" id="GO:0005524">
    <property type="term" value="F:ATP binding"/>
    <property type="evidence" value="ECO:0007669"/>
    <property type="project" value="UniProtKB-UniRule"/>
</dbReference>
<dbReference type="SUPFAM" id="SSF81653">
    <property type="entry name" value="Calcium ATPase, transduction domain A"/>
    <property type="match status" value="1"/>
</dbReference>
<keyword evidence="9" id="KW-0479">Metal-binding</keyword>
<dbReference type="PANTHER" id="PTHR48085:SF5">
    <property type="entry name" value="CADMIUM_ZINC-TRANSPORTING ATPASE HMA4-RELATED"/>
    <property type="match status" value="1"/>
</dbReference>
<dbReference type="PROSITE" id="PS01229">
    <property type="entry name" value="COF_2"/>
    <property type="match status" value="1"/>
</dbReference>
<dbReference type="Proteomes" id="UP000295443">
    <property type="component" value="Unassembled WGS sequence"/>
</dbReference>
<dbReference type="InterPro" id="IPR018303">
    <property type="entry name" value="ATPase_P-typ_P_site"/>
</dbReference>
<evidence type="ECO:0000256" key="6">
    <source>
        <dbReference type="ARBA" id="ARBA00023136"/>
    </source>
</evidence>
<dbReference type="OrthoDB" id="8552577at2"/>
<keyword evidence="3" id="KW-0812">Transmembrane</keyword>
<evidence type="ECO:0000256" key="9">
    <source>
        <dbReference type="RuleBase" id="RU362081"/>
    </source>
</evidence>
<accession>A0A4R1BEE2</accession>
<dbReference type="SFLD" id="SFLDF00027">
    <property type="entry name" value="p-type_atpase"/>
    <property type="match status" value="1"/>
</dbReference>
<proteinExistence type="inferred from homology"/>
<dbReference type="SFLD" id="SFLDS00003">
    <property type="entry name" value="Haloacid_Dehalogenase"/>
    <property type="match status" value="1"/>
</dbReference>
<evidence type="ECO:0000256" key="1">
    <source>
        <dbReference type="ARBA" id="ARBA00004370"/>
    </source>
</evidence>
<sequence length="708" mass="74729">MSGLVVLHETGLRLRVRMPALAERGFRPGWLESWLEAVPGVRDVRINRRARSVAVSFDPARTDRGAVLARLAAFRADQAPASAGGVGIAGEIAPMVTSAGAMAVMPFLSQTQGRILTLANIAPILADGADTLVRQGIKMEVLDALAIGLATLRGEVYTANITAFLLALGEFLEHQTQRRSDKLLRRLLNPEPAAAWVERDGGLVLVAGDAVAVGEIVLVGVGETVPVDGRVVEGTALVNQAAVTGEDLPVRRELRQRVVAGSVVEEGRIRVEAQRVGSDTTTARVASFIQASLENRSETQRMADDLADRRVWLTLVTGGLVYAVTRDLTRLESVFLVDYSCALKLGTPMAFKSGMYRAACHSVLMRGGHAIEHLAGVDTMVFDKTGTLTHSELVVTDVVALGRRHLSEDALLALVASVEEHASHPLAQAVVEAAKERDLKHISHGEVDYLVAHGLATDVEGKRVIIGSRHFLEEHHGIAFARHQATIDRLLEEGKTLLYVGAAAQGRAKGGPIGVVALRDTLRADAAPALQRLRALGIDRMVMITGDKQAKAKPLAAQLGLDAVHAEVAPEDKAAIIKALQAEGRKVAFVGDGINDGPALAVAEVGIAMPRGADIARATADIVLMDDRLTAVVDAREVAARTMALIKSNFNIAVGVNTAVLAGAVMGWLSPVMSAVLHNGTTIAVLLRALAGAGLAGPRADGPGATLH</sequence>
<dbReference type="InterPro" id="IPR051014">
    <property type="entry name" value="Cation_Transport_ATPase_IB"/>
</dbReference>
<dbReference type="GO" id="GO:0046872">
    <property type="term" value="F:metal ion binding"/>
    <property type="evidence" value="ECO:0007669"/>
    <property type="project" value="UniProtKB-KW"/>
</dbReference>
<evidence type="ECO:0000313" key="11">
    <source>
        <dbReference type="EMBL" id="TCJ15515.1"/>
    </source>
</evidence>
<keyword evidence="12" id="KW-1185">Reference proteome</keyword>
<keyword evidence="9" id="KW-0067">ATP-binding</keyword>
<dbReference type="NCBIfam" id="TIGR01525">
    <property type="entry name" value="ATPase-IB_hvy"/>
    <property type="match status" value="1"/>
</dbReference>
<dbReference type="GO" id="GO:0016463">
    <property type="term" value="F:P-type zinc transporter activity"/>
    <property type="evidence" value="ECO:0007669"/>
    <property type="project" value="UniProtKB-EC"/>
</dbReference>
<evidence type="ECO:0000256" key="7">
    <source>
        <dbReference type="ARBA" id="ARBA00039097"/>
    </source>
</evidence>
<dbReference type="GO" id="GO:0005886">
    <property type="term" value="C:plasma membrane"/>
    <property type="evidence" value="ECO:0007669"/>
    <property type="project" value="UniProtKB-SubCell"/>
</dbReference>
<evidence type="ECO:0000256" key="3">
    <source>
        <dbReference type="ARBA" id="ARBA00022692"/>
    </source>
</evidence>
<dbReference type="NCBIfam" id="TIGR01494">
    <property type="entry name" value="ATPase_P-type"/>
    <property type="match status" value="2"/>
</dbReference>